<dbReference type="InterPro" id="IPR009057">
    <property type="entry name" value="Homeodomain-like_sf"/>
</dbReference>
<evidence type="ECO:0000259" key="5">
    <source>
        <dbReference type="PROSITE" id="PS50977"/>
    </source>
</evidence>
<dbReference type="PANTHER" id="PTHR30055:SF234">
    <property type="entry name" value="HTH-TYPE TRANSCRIPTIONAL REGULATOR BETI"/>
    <property type="match status" value="1"/>
</dbReference>
<organism evidence="6 7">
    <name type="scientific">Herbiconiux moechotypicola</name>
    <dbReference type="NCBI Taxonomy" id="637393"/>
    <lineage>
        <taxon>Bacteria</taxon>
        <taxon>Bacillati</taxon>
        <taxon>Actinomycetota</taxon>
        <taxon>Actinomycetes</taxon>
        <taxon>Micrococcales</taxon>
        <taxon>Microbacteriaceae</taxon>
        <taxon>Herbiconiux</taxon>
    </lineage>
</organism>
<dbReference type="SUPFAM" id="SSF46689">
    <property type="entry name" value="Homeodomain-like"/>
    <property type="match status" value="1"/>
</dbReference>
<dbReference type="Proteomes" id="UP001500929">
    <property type="component" value="Unassembled WGS sequence"/>
</dbReference>
<dbReference type="InterPro" id="IPR050109">
    <property type="entry name" value="HTH-type_TetR-like_transc_reg"/>
</dbReference>
<sequence length="198" mass="21057">MDSRALRSRTALVDAAYRLASERDIDELTVTDVTAAAGISRDTFYRHASDPVDLVATALHAELAEALAAYLAMPATLVGAEPGTSVFAEPTRVFVQHVRAHAEIYRRSSRGGLSSRLRAVLTDAAEEVLSAHLRRHPEIVPASLAPLDEVSFAMTVAYAAGGTVAATEAWLVHGDLDDIDGAVRVVLATAPSWWLGLG</sequence>
<keyword evidence="1" id="KW-0805">Transcription regulation</keyword>
<dbReference type="Pfam" id="PF00440">
    <property type="entry name" value="TetR_N"/>
    <property type="match status" value="1"/>
</dbReference>
<keyword evidence="3" id="KW-0804">Transcription</keyword>
<evidence type="ECO:0000256" key="4">
    <source>
        <dbReference type="PROSITE-ProRule" id="PRU00335"/>
    </source>
</evidence>
<keyword evidence="2 4" id="KW-0238">DNA-binding</keyword>
<dbReference type="Gene3D" id="1.10.357.10">
    <property type="entry name" value="Tetracycline Repressor, domain 2"/>
    <property type="match status" value="1"/>
</dbReference>
<keyword evidence="7" id="KW-1185">Reference proteome</keyword>
<protein>
    <recommendedName>
        <fullName evidence="5">HTH tetR-type domain-containing protein</fullName>
    </recommendedName>
</protein>
<name>A0ABP5QE24_9MICO</name>
<reference evidence="7" key="1">
    <citation type="journal article" date="2019" name="Int. J. Syst. Evol. Microbiol.">
        <title>The Global Catalogue of Microorganisms (GCM) 10K type strain sequencing project: providing services to taxonomists for standard genome sequencing and annotation.</title>
        <authorList>
            <consortium name="The Broad Institute Genomics Platform"/>
            <consortium name="The Broad Institute Genome Sequencing Center for Infectious Disease"/>
            <person name="Wu L."/>
            <person name="Ma J."/>
        </authorList>
    </citation>
    <scope>NUCLEOTIDE SEQUENCE [LARGE SCALE GENOMIC DNA]</scope>
    <source>
        <strain evidence="7">JCM 16117</strain>
    </source>
</reference>
<evidence type="ECO:0000256" key="2">
    <source>
        <dbReference type="ARBA" id="ARBA00023125"/>
    </source>
</evidence>
<evidence type="ECO:0000313" key="6">
    <source>
        <dbReference type="EMBL" id="GAA2232807.1"/>
    </source>
</evidence>
<gene>
    <name evidence="6" type="ORF">GCM10009851_17350</name>
</gene>
<dbReference type="RefSeq" id="WP_259479223.1">
    <property type="nucleotide sequence ID" value="NZ_BAAAQY010000004.1"/>
</dbReference>
<comment type="caution">
    <text evidence="6">The sequence shown here is derived from an EMBL/GenBank/DDBJ whole genome shotgun (WGS) entry which is preliminary data.</text>
</comment>
<proteinExistence type="predicted"/>
<dbReference type="PROSITE" id="PS50977">
    <property type="entry name" value="HTH_TETR_2"/>
    <property type="match status" value="1"/>
</dbReference>
<dbReference type="InterPro" id="IPR001647">
    <property type="entry name" value="HTH_TetR"/>
</dbReference>
<feature type="DNA-binding region" description="H-T-H motif" evidence="4">
    <location>
        <begin position="29"/>
        <end position="48"/>
    </location>
</feature>
<dbReference type="EMBL" id="BAAAQY010000004">
    <property type="protein sequence ID" value="GAA2232807.1"/>
    <property type="molecule type" value="Genomic_DNA"/>
</dbReference>
<evidence type="ECO:0000256" key="1">
    <source>
        <dbReference type="ARBA" id="ARBA00023015"/>
    </source>
</evidence>
<accession>A0ABP5QE24</accession>
<dbReference type="PANTHER" id="PTHR30055">
    <property type="entry name" value="HTH-TYPE TRANSCRIPTIONAL REGULATOR RUTR"/>
    <property type="match status" value="1"/>
</dbReference>
<evidence type="ECO:0000313" key="7">
    <source>
        <dbReference type="Proteomes" id="UP001500929"/>
    </source>
</evidence>
<feature type="domain" description="HTH tetR-type" evidence="5">
    <location>
        <begin position="6"/>
        <end position="66"/>
    </location>
</feature>
<evidence type="ECO:0000256" key="3">
    <source>
        <dbReference type="ARBA" id="ARBA00023163"/>
    </source>
</evidence>